<keyword evidence="6 9" id="KW-0249">Electron transport</keyword>
<protein>
    <recommendedName>
        <fullName evidence="9">Ferredoxin</fullName>
    </recommendedName>
</protein>
<reference evidence="11 12" key="1">
    <citation type="submission" date="2019-08" db="EMBL/GenBank/DDBJ databases">
        <authorList>
            <person name="Peeters C."/>
        </authorList>
    </citation>
    <scope>NUCLEOTIDE SEQUENCE [LARGE SCALE GENOMIC DNA]</scope>
    <source>
        <strain evidence="11 12">LMG 20602</strain>
    </source>
</reference>
<keyword evidence="8 9" id="KW-0411">Iron-sulfur</keyword>
<evidence type="ECO:0000256" key="7">
    <source>
        <dbReference type="ARBA" id="ARBA00023004"/>
    </source>
</evidence>
<evidence type="ECO:0000259" key="10">
    <source>
        <dbReference type="PROSITE" id="PS51379"/>
    </source>
</evidence>
<dbReference type="PANTHER" id="PTHR42859:SF2">
    <property type="entry name" value="FERREDOXIN"/>
    <property type="match status" value="1"/>
</dbReference>
<keyword evidence="4 9" id="KW-0004">4Fe-4S</keyword>
<evidence type="ECO:0000256" key="4">
    <source>
        <dbReference type="ARBA" id="ARBA00022485"/>
    </source>
</evidence>
<evidence type="ECO:0000256" key="2">
    <source>
        <dbReference type="ARBA" id="ARBA00001966"/>
    </source>
</evidence>
<evidence type="ECO:0000256" key="6">
    <source>
        <dbReference type="ARBA" id="ARBA00022982"/>
    </source>
</evidence>
<evidence type="ECO:0000256" key="5">
    <source>
        <dbReference type="ARBA" id="ARBA00022723"/>
    </source>
</evidence>
<dbReference type="InterPro" id="IPR050294">
    <property type="entry name" value="RnfB_subfamily"/>
</dbReference>
<evidence type="ECO:0000313" key="12">
    <source>
        <dbReference type="Proteomes" id="UP000366065"/>
    </source>
</evidence>
<dbReference type="SUPFAM" id="SSF54862">
    <property type="entry name" value="4Fe-4S ferredoxins"/>
    <property type="match status" value="1"/>
</dbReference>
<keyword evidence="12" id="KW-1185">Reference proteome</keyword>
<gene>
    <name evidence="11" type="ORF">PCA20602_04404</name>
</gene>
<dbReference type="PRINTS" id="PR00354">
    <property type="entry name" value="7FE8SFRDOXIN"/>
</dbReference>
<sequence length="111" mass="12064">MTCVVTEPCIKCRFGDCVFACPVGAFHVGPEFVVINPAVCVNCTTCVIVCPVGAIVPDYELRPDQRWFAEENARLAGVYPQADEPVTPLPDAEAWALRTDKKAWLATPPGK</sequence>
<name>A0ABY6WA70_9BURK</name>
<proteinExistence type="predicted"/>
<accession>A0ABY6WA70</accession>
<keyword evidence="3 9" id="KW-0813">Transport</keyword>
<dbReference type="PROSITE" id="PS51379">
    <property type="entry name" value="4FE4S_FER_2"/>
    <property type="match status" value="2"/>
</dbReference>
<keyword evidence="7 9" id="KW-0408">Iron</keyword>
<comment type="caution">
    <text evidence="11">The sequence shown here is derived from an EMBL/GenBank/DDBJ whole genome shotgun (WGS) entry which is preliminary data.</text>
</comment>
<evidence type="ECO:0000256" key="8">
    <source>
        <dbReference type="ARBA" id="ARBA00023014"/>
    </source>
</evidence>
<dbReference type="PANTHER" id="PTHR42859">
    <property type="entry name" value="OXIDOREDUCTASE"/>
    <property type="match status" value="1"/>
</dbReference>
<comment type="cofactor">
    <cofactor evidence="2 9">
        <name>[4Fe-4S] cluster</name>
        <dbReference type="ChEBI" id="CHEBI:49883"/>
    </cofactor>
</comment>
<dbReference type="PROSITE" id="PS00198">
    <property type="entry name" value="4FE4S_FER_1"/>
    <property type="match status" value="1"/>
</dbReference>
<feature type="domain" description="4Fe-4S ferredoxin-type" evidence="10">
    <location>
        <begin position="31"/>
        <end position="60"/>
    </location>
</feature>
<keyword evidence="5 9" id="KW-0479">Metal-binding</keyword>
<dbReference type="InterPro" id="IPR000813">
    <property type="entry name" value="7Fe_ferredoxin"/>
</dbReference>
<organism evidence="11 12">
    <name type="scientific">Pandoraea capi</name>
    <dbReference type="NCBI Taxonomy" id="2508286"/>
    <lineage>
        <taxon>Bacteria</taxon>
        <taxon>Pseudomonadati</taxon>
        <taxon>Pseudomonadota</taxon>
        <taxon>Betaproteobacteria</taxon>
        <taxon>Burkholderiales</taxon>
        <taxon>Burkholderiaceae</taxon>
        <taxon>Pandoraea</taxon>
    </lineage>
</organism>
<evidence type="ECO:0000313" key="11">
    <source>
        <dbReference type="EMBL" id="VVE45683.1"/>
    </source>
</evidence>
<dbReference type="EMBL" id="CABPRV010000012">
    <property type="protein sequence ID" value="VVE45683.1"/>
    <property type="molecule type" value="Genomic_DNA"/>
</dbReference>
<feature type="domain" description="4Fe-4S ferredoxin-type" evidence="10">
    <location>
        <begin position="1"/>
        <end position="30"/>
    </location>
</feature>
<evidence type="ECO:0000256" key="1">
    <source>
        <dbReference type="ARBA" id="ARBA00001927"/>
    </source>
</evidence>
<dbReference type="Proteomes" id="UP000366065">
    <property type="component" value="Unassembled WGS sequence"/>
</dbReference>
<comment type="function">
    <text evidence="9">Ferredoxins are iron-sulfur proteins that transfer electrons in a wide variety of metabolic reactions.</text>
</comment>
<dbReference type="Gene3D" id="3.30.70.20">
    <property type="match status" value="1"/>
</dbReference>
<evidence type="ECO:0000256" key="9">
    <source>
        <dbReference type="RuleBase" id="RU365098"/>
    </source>
</evidence>
<evidence type="ECO:0000256" key="3">
    <source>
        <dbReference type="ARBA" id="ARBA00022448"/>
    </source>
</evidence>
<dbReference type="InterPro" id="IPR017896">
    <property type="entry name" value="4Fe4S_Fe-S-bd"/>
</dbReference>
<comment type="cofactor">
    <cofactor evidence="1">
        <name>[3Fe-4S] cluster</name>
        <dbReference type="ChEBI" id="CHEBI:21137"/>
    </cofactor>
</comment>
<dbReference type="Pfam" id="PF12838">
    <property type="entry name" value="Fer4_7"/>
    <property type="match status" value="1"/>
</dbReference>
<dbReference type="InterPro" id="IPR017900">
    <property type="entry name" value="4Fe4S_Fe_S_CS"/>
</dbReference>